<dbReference type="AlphaFoldDB" id="A0A0M2SJW0"/>
<dbReference type="PATRIC" id="fig|1432562.3.peg.2004"/>
<dbReference type="STRING" id="1432562.WN59_10105"/>
<comment type="caution">
    <text evidence="1">The sequence shown here is derived from an EMBL/GenBank/DDBJ whole genome shotgun (WGS) entry which is preliminary data.</text>
</comment>
<dbReference type="RefSeq" id="WP_046516743.1">
    <property type="nucleotide sequence ID" value="NZ_LAYZ01000024.1"/>
</dbReference>
<dbReference type="EMBL" id="LAYZ01000024">
    <property type="protein sequence ID" value="KKK33946.1"/>
    <property type="molecule type" value="Genomic_DNA"/>
</dbReference>
<dbReference type="Gene3D" id="3.40.1620.10">
    <property type="entry name" value="YefM-like domain"/>
    <property type="match status" value="1"/>
</dbReference>
<accession>A0A0M2SJW0</accession>
<dbReference type="OrthoDB" id="2374448at2"/>
<evidence type="ECO:0000313" key="2">
    <source>
        <dbReference type="Proteomes" id="UP000034287"/>
    </source>
</evidence>
<evidence type="ECO:0000313" key="1">
    <source>
        <dbReference type="EMBL" id="KKK33946.1"/>
    </source>
</evidence>
<gene>
    <name evidence="1" type="ORF">WN59_10105</name>
</gene>
<reference evidence="1 2" key="1">
    <citation type="submission" date="2015-04" db="EMBL/GenBank/DDBJ databases">
        <title>Taxonomic description and genome sequence of Salinicoccus sediminis sp. nov., a novel hyper halotolerant bacterium isolated from marine sediment.</title>
        <authorList>
            <person name="Mathan Kumar R."/>
            <person name="Kaur G."/>
            <person name="Kumar N."/>
            <person name="Kumar A."/>
            <person name="Singh N.K."/>
            <person name="Kaur N."/>
            <person name="Mayilraj S."/>
        </authorList>
    </citation>
    <scope>NUCLEOTIDE SEQUENCE [LARGE SCALE GENOMIC DNA]</scope>
    <source>
        <strain evidence="1 2">SV-16</strain>
    </source>
</reference>
<sequence length="142" mass="16532">MQKTLNATDVRKEWSRFNDEVIRYGPRFVKRNRDEWAALNTDHLDSILEAFDFEAELYTENDGSVTASLSGFDLVENGQTKSEALDFLTGELMDYAEEYQDNFNMYFNSPNRRSHFPYILKVLSQDNKEGVKSLIQCRPGKK</sequence>
<evidence type="ECO:0008006" key="3">
    <source>
        <dbReference type="Google" id="ProtNLM"/>
    </source>
</evidence>
<dbReference type="Pfam" id="PF12910">
    <property type="entry name" value="PHD_like"/>
    <property type="match status" value="1"/>
</dbReference>
<organism evidence="1 2">
    <name type="scientific">Salinicoccus sediminis</name>
    <dbReference type="NCBI Taxonomy" id="1432562"/>
    <lineage>
        <taxon>Bacteria</taxon>
        <taxon>Bacillati</taxon>
        <taxon>Bacillota</taxon>
        <taxon>Bacilli</taxon>
        <taxon>Bacillales</taxon>
        <taxon>Staphylococcaceae</taxon>
        <taxon>Salinicoccus</taxon>
    </lineage>
</organism>
<dbReference type="InterPro" id="IPR035424">
    <property type="entry name" value="Antitoxin_RelB"/>
</dbReference>
<keyword evidence="2" id="KW-1185">Reference proteome</keyword>
<protein>
    <recommendedName>
        <fullName evidence="3">Antitoxin of toxin-antitoxin, RelE / RelB, TA system</fullName>
    </recommendedName>
</protein>
<name>A0A0M2SJW0_9STAP</name>
<dbReference type="Gene3D" id="3.30.160.620">
    <property type="match status" value="1"/>
</dbReference>
<dbReference type="Proteomes" id="UP000034287">
    <property type="component" value="Unassembled WGS sequence"/>
</dbReference>
<proteinExistence type="predicted"/>